<dbReference type="STRING" id="395961.Cyan7425_3256"/>
<evidence type="ECO:0000313" key="4">
    <source>
        <dbReference type="EMBL" id="ACL45583.1"/>
    </source>
</evidence>
<dbReference type="eggNOG" id="COG0715">
    <property type="taxonomic scope" value="Bacteria"/>
</dbReference>
<dbReference type="GO" id="GO:0016020">
    <property type="term" value="C:membrane"/>
    <property type="evidence" value="ECO:0007669"/>
    <property type="project" value="InterPro"/>
</dbReference>
<evidence type="ECO:0000256" key="1">
    <source>
        <dbReference type="ARBA" id="ARBA00004418"/>
    </source>
</evidence>
<reference evidence="4" key="1">
    <citation type="submission" date="2009-01" db="EMBL/GenBank/DDBJ databases">
        <title>Complete sequence of chromosome Cyanothece sp. PCC 7425.</title>
        <authorList>
            <consortium name="US DOE Joint Genome Institute"/>
            <person name="Lucas S."/>
            <person name="Copeland A."/>
            <person name="Lapidus A."/>
            <person name="Glavina del Rio T."/>
            <person name="Dalin E."/>
            <person name="Tice H."/>
            <person name="Bruce D."/>
            <person name="Goodwin L."/>
            <person name="Pitluck S."/>
            <person name="Sims D."/>
            <person name="Meineke L."/>
            <person name="Brettin T."/>
            <person name="Detter J.C."/>
            <person name="Han C."/>
            <person name="Larimer F."/>
            <person name="Land M."/>
            <person name="Hauser L."/>
            <person name="Kyrpides N."/>
            <person name="Ovchinnikova G."/>
            <person name="Liberton M."/>
            <person name="Stoeckel J."/>
            <person name="Banerjee A."/>
            <person name="Singh A."/>
            <person name="Page L."/>
            <person name="Sato H."/>
            <person name="Zhao L."/>
            <person name="Sherman L."/>
            <person name="Pakrasi H."/>
            <person name="Richardson P."/>
        </authorList>
    </citation>
    <scope>NUCLEOTIDE SEQUENCE</scope>
    <source>
        <strain evidence="4">PCC 7425</strain>
    </source>
</reference>
<comment type="subcellular location">
    <subcellularLocation>
        <location evidence="1">Periplasm</location>
    </subcellularLocation>
</comment>
<dbReference type="CDD" id="cd13563">
    <property type="entry name" value="PBP2_SsuA_like_6"/>
    <property type="match status" value="1"/>
</dbReference>
<dbReference type="GO" id="GO:0042626">
    <property type="term" value="F:ATPase-coupled transmembrane transporter activity"/>
    <property type="evidence" value="ECO:0007669"/>
    <property type="project" value="InterPro"/>
</dbReference>
<organism evidence="4">
    <name type="scientific">Cyanothece sp. (strain PCC 7425 / ATCC 29141)</name>
    <dbReference type="NCBI Taxonomy" id="395961"/>
    <lineage>
        <taxon>Bacteria</taxon>
        <taxon>Bacillati</taxon>
        <taxon>Cyanobacteriota</taxon>
        <taxon>Cyanophyceae</taxon>
        <taxon>Gomontiellales</taxon>
        <taxon>Cyanothecaceae</taxon>
        <taxon>Cyanothece</taxon>
    </lineage>
</organism>
<dbReference type="AlphaFoldDB" id="B8HNZ6"/>
<dbReference type="Pfam" id="PF13379">
    <property type="entry name" value="NMT1_2"/>
    <property type="match status" value="1"/>
</dbReference>
<sequence>MVTRREKSPGEVGSDLTSVTLLLGFKSLQMRSKVPSMKLRSLQTCCLLFFASLLLIVSCSNPQTPTGSEPGASPTAAPVTVRLGFSAWPGWFPWQITADENIFANNKVDVQLQWFDGYLESINALTAEQLDANSQTLNDTISAVSGGADQVVVLVNDNSTGNDKIIARQGITAIADLKGKKVAAEEGTVDHFLLLLGLEKAGLKPEDIEFVPLETGKAAAAFVAGQVDAVGVFAPFTTQALKRPDSKELFSSKDFPGAISDHLVFTRKFVDQHPDQVQAVVDSWFATLDFKAANPDKALEIMAKRAGVSVDEYKEYNAGTKIFTVQENLTAFQPGQDMTSLSFAADRIADFLVQVGLAKSKPTLDKLFDDRFVKAYAEKTKAA</sequence>
<proteinExistence type="inferred from homology"/>
<evidence type="ECO:0000256" key="2">
    <source>
        <dbReference type="ARBA" id="ARBA00010742"/>
    </source>
</evidence>
<dbReference type="InterPro" id="IPR010067">
    <property type="entry name" value="ABC_SsuA_sub-bd"/>
</dbReference>
<gene>
    <name evidence="4" type="ordered locus">Cyan7425_3256</name>
</gene>
<dbReference type="SUPFAM" id="SSF53850">
    <property type="entry name" value="Periplasmic binding protein-like II"/>
    <property type="match status" value="1"/>
</dbReference>
<dbReference type="PANTHER" id="PTHR30024:SF47">
    <property type="entry name" value="TAURINE-BINDING PERIPLASMIC PROTEIN"/>
    <property type="match status" value="1"/>
</dbReference>
<comment type="similarity">
    <text evidence="2">Belongs to the bacterial solute-binding protein SsuA/TauA family.</text>
</comment>
<dbReference type="PANTHER" id="PTHR30024">
    <property type="entry name" value="ALIPHATIC SULFONATES-BINDING PROTEIN-RELATED"/>
    <property type="match status" value="1"/>
</dbReference>
<dbReference type="EMBL" id="CP001344">
    <property type="protein sequence ID" value="ACL45583.1"/>
    <property type="molecule type" value="Genomic_DNA"/>
</dbReference>
<dbReference type="HOGENOM" id="CLU_028871_3_2_3"/>
<keyword evidence="3" id="KW-0732">Signal</keyword>
<protein>
    <submittedName>
        <fullName evidence="4">Aliphatic sulfonates family ABC transporter, periplsmic ligand-binding protein</fullName>
    </submittedName>
</protein>
<dbReference type="Gene3D" id="3.40.190.10">
    <property type="entry name" value="Periplasmic binding protein-like II"/>
    <property type="match status" value="2"/>
</dbReference>
<accession>B8HNZ6</accession>
<evidence type="ECO:0000256" key="3">
    <source>
        <dbReference type="ARBA" id="ARBA00022729"/>
    </source>
</evidence>
<dbReference type="KEGG" id="cyn:Cyan7425_3256"/>
<name>B8HNZ6_CYAP4</name>
<dbReference type="GO" id="GO:0042597">
    <property type="term" value="C:periplasmic space"/>
    <property type="evidence" value="ECO:0007669"/>
    <property type="project" value="UniProtKB-SubCell"/>
</dbReference>
<dbReference type="NCBIfam" id="TIGR01728">
    <property type="entry name" value="SsuA_fam"/>
    <property type="match status" value="1"/>
</dbReference>